<name>A0A381WAM3_9ZZZZ</name>
<dbReference type="NCBIfam" id="TIGR01926">
    <property type="entry name" value="peroxid_rel"/>
    <property type="match status" value="1"/>
</dbReference>
<protein>
    <recommendedName>
        <fullName evidence="2">Alkylhydroperoxidase</fullName>
    </recommendedName>
</protein>
<dbReference type="PANTHER" id="PTHR35446:SF2">
    <property type="entry name" value="CARBOXYMUCONOLACTONE DECARBOXYLASE-LIKE DOMAIN-CONTAINING PROTEIN"/>
    <property type="match status" value="1"/>
</dbReference>
<gene>
    <name evidence="1" type="ORF">METZ01_LOCUS101851</name>
</gene>
<evidence type="ECO:0000313" key="1">
    <source>
        <dbReference type="EMBL" id="SVA48997.1"/>
    </source>
</evidence>
<dbReference type="AlphaFoldDB" id="A0A381WAM3"/>
<evidence type="ECO:0008006" key="2">
    <source>
        <dbReference type="Google" id="ProtNLM"/>
    </source>
</evidence>
<proteinExistence type="predicted"/>
<dbReference type="InterPro" id="IPR010195">
    <property type="entry name" value="Uncharacterised_peroxidase-rel"/>
</dbReference>
<accession>A0A381WAM3</accession>
<dbReference type="SUPFAM" id="SSF69118">
    <property type="entry name" value="AhpD-like"/>
    <property type="match status" value="1"/>
</dbReference>
<reference evidence="1" key="1">
    <citation type="submission" date="2018-05" db="EMBL/GenBank/DDBJ databases">
        <authorList>
            <person name="Lanie J.A."/>
            <person name="Ng W.-L."/>
            <person name="Kazmierczak K.M."/>
            <person name="Andrzejewski T.M."/>
            <person name="Davidsen T.M."/>
            <person name="Wayne K.J."/>
            <person name="Tettelin H."/>
            <person name="Glass J.I."/>
            <person name="Rusch D."/>
            <person name="Podicherti R."/>
            <person name="Tsui H.-C.T."/>
            <person name="Winkler M.E."/>
        </authorList>
    </citation>
    <scope>NUCLEOTIDE SEQUENCE</scope>
</reference>
<dbReference type="Gene3D" id="1.20.1290.10">
    <property type="entry name" value="AhpD-like"/>
    <property type="match status" value="1"/>
</dbReference>
<sequence length="228" mass="24982">MCLKLRLLLAILVSLVSLTTPVFGQLANDSGGVAVPFSWIRVVPYEASQGELRRLYDIVGGASGNIDNVVKVHSLRPHTLEGHYTLYRAVLHDPANQLPAWFLEALGVYTSLLNHGDYSVAHHALGLRRALNKDDRADVILDALESDQPDRAFTGKDLALLRYARQLTLTPGQIEKVDVERLRNAGATDGEILEANQVVAYFNYANRVLNGLGVTTEGDVLGTSPRTR</sequence>
<dbReference type="EMBL" id="UINC01011066">
    <property type="protein sequence ID" value="SVA48997.1"/>
    <property type="molecule type" value="Genomic_DNA"/>
</dbReference>
<dbReference type="PANTHER" id="PTHR35446">
    <property type="entry name" value="SI:CH211-175M2.5"/>
    <property type="match status" value="1"/>
</dbReference>
<organism evidence="1">
    <name type="scientific">marine metagenome</name>
    <dbReference type="NCBI Taxonomy" id="408172"/>
    <lineage>
        <taxon>unclassified sequences</taxon>
        <taxon>metagenomes</taxon>
        <taxon>ecological metagenomes</taxon>
    </lineage>
</organism>
<dbReference type="InterPro" id="IPR029032">
    <property type="entry name" value="AhpD-like"/>
</dbReference>